<dbReference type="EMBL" id="CADCTH010000329">
    <property type="protein sequence ID" value="CAA9262794.1"/>
    <property type="molecule type" value="Genomic_DNA"/>
</dbReference>
<sequence>VRRGALVLPDGSVPPVEPGAEGRRRRVLWVRHPAGGRGADGAGVGPAGRRADPRSGPHLPLPRAPARRGPPGPGAAPGL</sequence>
<dbReference type="GO" id="GO:0016491">
    <property type="term" value="F:oxidoreductase activity"/>
    <property type="evidence" value="ECO:0007669"/>
    <property type="project" value="UniProtKB-KW"/>
</dbReference>
<proteinExistence type="predicted"/>
<organism evidence="2">
    <name type="scientific">uncultured Actinomycetospora sp</name>
    <dbReference type="NCBI Taxonomy" id="1135996"/>
    <lineage>
        <taxon>Bacteria</taxon>
        <taxon>Bacillati</taxon>
        <taxon>Actinomycetota</taxon>
        <taxon>Actinomycetes</taxon>
        <taxon>Pseudonocardiales</taxon>
        <taxon>Pseudonocardiaceae</taxon>
        <taxon>Actinomycetospora</taxon>
        <taxon>environmental samples</taxon>
    </lineage>
</organism>
<reference evidence="2" key="1">
    <citation type="submission" date="2020-02" db="EMBL/GenBank/DDBJ databases">
        <authorList>
            <person name="Meier V. D."/>
        </authorList>
    </citation>
    <scope>NUCLEOTIDE SEQUENCE</scope>
    <source>
        <strain evidence="2">AVDCRST_MAG54</strain>
    </source>
</reference>
<gene>
    <name evidence="2" type="ORF">AVDCRST_MAG54-2565</name>
</gene>
<protein>
    <submittedName>
        <fullName evidence="2">Phytoene dehydrogenase</fullName>
        <ecNumber evidence="2">1.14.99.-</ecNumber>
    </submittedName>
</protein>
<keyword evidence="2" id="KW-0560">Oxidoreductase</keyword>
<feature type="non-terminal residue" evidence="2">
    <location>
        <position position="1"/>
    </location>
</feature>
<feature type="compositionally biased region" description="Pro residues" evidence="1">
    <location>
        <begin position="59"/>
        <end position="79"/>
    </location>
</feature>
<feature type="non-terminal residue" evidence="2">
    <location>
        <position position="79"/>
    </location>
</feature>
<name>A0A6J4IV00_9PSEU</name>
<evidence type="ECO:0000256" key="1">
    <source>
        <dbReference type="SAM" id="MobiDB-lite"/>
    </source>
</evidence>
<dbReference type="AlphaFoldDB" id="A0A6J4IV00"/>
<dbReference type="EC" id="1.14.99.-" evidence="2"/>
<evidence type="ECO:0000313" key="2">
    <source>
        <dbReference type="EMBL" id="CAA9262794.1"/>
    </source>
</evidence>
<accession>A0A6J4IV00</accession>
<feature type="compositionally biased region" description="Gly residues" evidence="1">
    <location>
        <begin position="35"/>
        <end position="46"/>
    </location>
</feature>
<feature type="region of interest" description="Disordered" evidence="1">
    <location>
        <begin position="1"/>
        <end position="79"/>
    </location>
</feature>